<keyword evidence="1" id="KW-1133">Transmembrane helix</keyword>
<evidence type="ECO:0000256" key="1">
    <source>
        <dbReference type="SAM" id="Phobius"/>
    </source>
</evidence>
<evidence type="ECO:0008006" key="4">
    <source>
        <dbReference type="Google" id="ProtNLM"/>
    </source>
</evidence>
<keyword evidence="3" id="KW-1185">Reference proteome</keyword>
<feature type="transmembrane region" description="Helical" evidence="1">
    <location>
        <begin position="62"/>
        <end position="83"/>
    </location>
</feature>
<evidence type="ECO:0000313" key="2">
    <source>
        <dbReference type="EMBL" id="PXA04038.1"/>
    </source>
</evidence>
<protein>
    <recommendedName>
        <fullName evidence="4">DUF304 domain-containing protein</fullName>
    </recommendedName>
</protein>
<feature type="transmembrane region" description="Helical" evidence="1">
    <location>
        <begin position="29"/>
        <end position="50"/>
    </location>
</feature>
<sequence length="181" mass="20386">MHVPIPENIELVEERGDLVIRRSWRGPHLWFLLLFCIIWNGFLVFWYSAAFGDSNAPLIMKLFPLGHVAVGVGLTYYVIAGFVNKTDIRINPLKVSVLSYPMKWFGNKEVAIDDIKQLYTTEKISNNKNGTSMSYTVNILTPAGKQLKLISGLQAKEQGIYIEKKIEEVLGIEDEAVAGEV</sequence>
<comment type="caution">
    <text evidence="2">The sequence shown here is derived from an EMBL/GenBank/DDBJ whole genome shotgun (WGS) entry which is preliminary data.</text>
</comment>
<organism evidence="2 3">
    <name type="scientific">Coraliomargarita sinensis</name>
    <dbReference type="NCBI Taxonomy" id="2174842"/>
    <lineage>
        <taxon>Bacteria</taxon>
        <taxon>Pseudomonadati</taxon>
        <taxon>Verrucomicrobiota</taxon>
        <taxon>Opitutia</taxon>
        <taxon>Puniceicoccales</taxon>
        <taxon>Coraliomargaritaceae</taxon>
        <taxon>Coraliomargarita</taxon>
    </lineage>
</organism>
<gene>
    <name evidence="2" type="ORF">DDZ13_08310</name>
</gene>
<dbReference type="InParanoid" id="A0A317ZJG3"/>
<dbReference type="EMBL" id="QHJQ01000005">
    <property type="protein sequence ID" value="PXA04038.1"/>
    <property type="molecule type" value="Genomic_DNA"/>
</dbReference>
<reference evidence="2 3" key="1">
    <citation type="submission" date="2018-05" db="EMBL/GenBank/DDBJ databases">
        <title>Coraliomargarita sinensis sp. nov., isolated from a marine solar saltern.</title>
        <authorList>
            <person name="Zhou L.Y."/>
        </authorList>
    </citation>
    <scope>NUCLEOTIDE SEQUENCE [LARGE SCALE GENOMIC DNA]</scope>
    <source>
        <strain evidence="2 3">WN38</strain>
    </source>
</reference>
<accession>A0A317ZJG3</accession>
<dbReference type="RefSeq" id="WP_110130985.1">
    <property type="nucleotide sequence ID" value="NZ_QHJQ01000005.1"/>
</dbReference>
<dbReference type="OrthoDB" id="7061362at2"/>
<dbReference type="AlphaFoldDB" id="A0A317ZJG3"/>
<proteinExistence type="predicted"/>
<name>A0A317ZJG3_9BACT</name>
<keyword evidence="1" id="KW-0812">Transmembrane</keyword>
<evidence type="ECO:0000313" key="3">
    <source>
        <dbReference type="Proteomes" id="UP000247099"/>
    </source>
</evidence>
<dbReference type="Proteomes" id="UP000247099">
    <property type="component" value="Unassembled WGS sequence"/>
</dbReference>
<keyword evidence="1" id="KW-0472">Membrane</keyword>